<dbReference type="AlphaFoldDB" id="A0A562M135"/>
<dbReference type="OrthoDB" id="9802640at2"/>
<name>A0A562M135_9GAMM</name>
<dbReference type="RefSeq" id="WP_144812026.1">
    <property type="nucleotide sequence ID" value="NZ_VLKP01000002.1"/>
</dbReference>
<organism evidence="1 2">
    <name type="scientific">Aerolutibacter ruishenii</name>
    <dbReference type="NCBI Taxonomy" id="686800"/>
    <lineage>
        <taxon>Bacteria</taxon>
        <taxon>Pseudomonadati</taxon>
        <taxon>Pseudomonadota</taxon>
        <taxon>Gammaproteobacteria</taxon>
        <taxon>Lysobacterales</taxon>
        <taxon>Lysobacteraceae</taxon>
        <taxon>Aerolutibacter</taxon>
    </lineage>
</organism>
<protein>
    <submittedName>
        <fullName evidence="1">Uncharacterized protein</fullName>
    </submittedName>
</protein>
<gene>
    <name evidence="1" type="ORF">IP93_00694</name>
</gene>
<keyword evidence="2" id="KW-1185">Reference proteome</keyword>
<comment type="caution">
    <text evidence="1">The sequence shown here is derived from an EMBL/GenBank/DDBJ whole genome shotgun (WGS) entry which is preliminary data.</text>
</comment>
<proteinExistence type="predicted"/>
<dbReference type="EMBL" id="VLKP01000002">
    <property type="protein sequence ID" value="TWI13532.1"/>
    <property type="molecule type" value="Genomic_DNA"/>
</dbReference>
<reference evidence="1 2" key="1">
    <citation type="journal article" date="2015" name="Stand. Genomic Sci.">
        <title>Genomic Encyclopedia of Bacterial and Archaeal Type Strains, Phase III: the genomes of soil and plant-associated and newly described type strains.</title>
        <authorList>
            <person name="Whitman W.B."/>
            <person name="Woyke T."/>
            <person name="Klenk H.P."/>
            <person name="Zhou Y."/>
            <person name="Lilburn T.G."/>
            <person name="Beck B.J."/>
            <person name="De Vos P."/>
            <person name="Vandamme P."/>
            <person name="Eisen J.A."/>
            <person name="Garrity G."/>
            <person name="Hugenholtz P."/>
            <person name="Kyrpides N.C."/>
        </authorList>
    </citation>
    <scope>NUCLEOTIDE SEQUENCE [LARGE SCALE GENOMIC DNA]</scope>
    <source>
        <strain evidence="1 2">CGMCC 1.10136</strain>
    </source>
</reference>
<evidence type="ECO:0000313" key="2">
    <source>
        <dbReference type="Proteomes" id="UP000316471"/>
    </source>
</evidence>
<dbReference type="Proteomes" id="UP000316471">
    <property type="component" value="Unassembled WGS sequence"/>
</dbReference>
<accession>A0A562M135</accession>
<evidence type="ECO:0000313" key="1">
    <source>
        <dbReference type="EMBL" id="TWI13532.1"/>
    </source>
</evidence>
<sequence length="154" mass="17245">MAEPTPLDDLVLRCKTPEDCDRLITNATAKGRPDLVPQALQHKVNLRTASHLPPPTNDVKRDCVQAIYAYEEILFMTHGRRLRAGRTRQAVDNKGLIAAFEGFVNRPDGAAGFKNLRDAGLHNFAYEAVVARHPQAFSIEAVERARQRLAQFQE</sequence>